<dbReference type="Pfam" id="PF17979">
    <property type="entry name" value="zf-CRD"/>
    <property type="match status" value="1"/>
</dbReference>
<feature type="transmembrane region" description="Helical" evidence="14">
    <location>
        <begin position="1032"/>
        <end position="1050"/>
    </location>
</feature>
<comment type="similarity">
    <text evidence="2">Belongs to the oligopeptide OPT transporter family.</text>
</comment>
<feature type="transmembrane region" description="Helical" evidence="14">
    <location>
        <begin position="1005"/>
        <end position="1025"/>
    </location>
</feature>
<accession>A0A5N5QQZ5</accession>
<feature type="transmembrane region" description="Helical" evidence="14">
    <location>
        <begin position="1118"/>
        <end position="1139"/>
    </location>
</feature>
<keyword evidence="11 14" id="KW-0472">Membrane</keyword>
<feature type="compositionally biased region" description="Polar residues" evidence="13">
    <location>
        <begin position="236"/>
        <end position="249"/>
    </location>
</feature>
<dbReference type="Proteomes" id="UP000383932">
    <property type="component" value="Unassembled WGS sequence"/>
</dbReference>
<dbReference type="OrthoDB" id="627262at2759"/>
<name>A0A5N5QQZ5_9AGAM</name>
<feature type="transmembrane region" description="Helical" evidence="14">
    <location>
        <begin position="857"/>
        <end position="882"/>
    </location>
</feature>
<feature type="transmembrane region" description="Helical" evidence="14">
    <location>
        <begin position="902"/>
        <end position="926"/>
    </location>
</feature>
<protein>
    <submittedName>
        <fullName evidence="16">Metacaspase-1</fullName>
    </submittedName>
</protein>
<dbReference type="Gene3D" id="3.30.40.10">
    <property type="entry name" value="Zinc/RING finger domain, C3HC4 (zinc finger)"/>
    <property type="match status" value="1"/>
</dbReference>
<feature type="transmembrane region" description="Helical" evidence="14">
    <location>
        <begin position="660"/>
        <end position="679"/>
    </location>
</feature>
<keyword evidence="4 14" id="KW-0812">Transmembrane</keyword>
<dbReference type="InterPro" id="IPR018957">
    <property type="entry name" value="Znf_C3HC4_RING-type"/>
</dbReference>
<feature type="transmembrane region" description="Helical" evidence="14">
    <location>
        <begin position="1254"/>
        <end position="1277"/>
    </location>
</feature>
<dbReference type="Pfam" id="PF00097">
    <property type="entry name" value="zf-C3HC4"/>
    <property type="match status" value="1"/>
</dbReference>
<keyword evidence="10 14" id="KW-1133">Transmembrane helix</keyword>
<feature type="compositionally biased region" description="Pro residues" evidence="13">
    <location>
        <begin position="54"/>
        <end position="64"/>
    </location>
</feature>
<proteinExistence type="inferred from homology"/>
<dbReference type="GO" id="GO:0006915">
    <property type="term" value="P:apoptotic process"/>
    <property type="evidence" value="ECO:0007669"/>
    <property type="project" value="UniProtKB-KW"/>
</dbReference>
<dbReference type="EMBL" id="SSOP01000027">
    <property type="protein sequence ID" value="KAB5593981.1"/>
    <property type="molecule type" value="Genomic_DNA"/>
</dbReference>
<keyword evidence="8" id="KW-0378">Hydrolase</keyword>
<evidence type="ECO:0000256" key="8">
    <source>
        <dbReference type="ARBA" id="ARBA00022807"/>
    </source>
</evidence>
<dbReference type="SMART" id="SM00184">
    <property type="entry name" value="RING"/>
    <property type="match status" value="1"/>
</dbReference>
<dbReference type="InterPro" id="IPR040909">
    <property type="entry name" value="CHFR_Znf-CRD"/>
</dbReference>
<evidence type="ECO:0000256" key="1">
    <source>
        <dbReference type="ARBA" id="ARBA00004141"/>
    </source>
</evidence>
<comment type="caution">
    <text evidence="16">The sequence shown here is derived from an EMBL/GenBank/DDBJ whole genome shotgun (WGS) entry which is preliminary data.</text>
</comment>
<dbReference type="Pfam" id="PF11901">
    <property type="entry name" value="DM9"/>
    <property type="match status" value="1"/>
</dbReference>
<keyword evidence="5" id="KW-0053">Apoptosis</keyword>
<evidence type="ECO:0000256" key="7">
    <source>
        <dbReference type="ARBA" id="ARBA00022771"/>
    </source>
</evidence>
<dbReference type="GO" id="GO:0006508">
    <property type="term" value="P:proteolysis"/>
    <property type="evidence" value="ECO:0007669"/>
    <property type="project" value="InterPro"/>
</dbReference>
<feature type="transmembrane region" description="Helical" evidence="14">
    <location>
        <begin position="1174"/>
        <end position="1192"/>
    </location>
</feature>
<dbReference type="InterPro" id="IPR006616">
    <property type="entry name" value="DM9_repeat"/>
</dbReference>
<dbReference type="InterPro" id="IPR001841">
    <property type="entry name" value="Znf_RING"/>
</dbReference>
<feature type="compositionally biased region" description="Low complexity" evidence="13">
    <location>
        <begin position="65"/>
        <end position="87"/>
    </location>
</feature>
<dbReference type="InterPro" id="IPR011600">
    <property type="entry name" value="Pept_C14_caspase"/>
</dbReference>
<evidence type="ECO:0000256" key="4">
    <source>
        <dbReference type="ARBA" id="ARBA00022692"/>
    </source>
</evidence>
<evidence type="ECO:0000256" key="12">
    <source>
        <dbReference type="PROSITE-ProRule" id="PRU00175"/>
    </source>
</evidence>
<feature type="compositionally biased region" description="Pro residues" evidence="13">
    <location>
        <begin position="88"/>
        <end position="104"/>
    </location>
</feature>
<keyword evidence="8" id="KW-0788">Thiol protease</keyword>
<dbReference type="SUPFAM" id="SSF52129">
    <property type="entry name" value="Caspase-like"/>
    <property type="match status" value="1"/>
</dbReference>
<dbReference type="GO" id="GO:0008270">
    <property type="term" value="F:zinc ion binding"/>
    <property type="evidence" value="ECO:0007669"/>
    <property type="project" value="UniProtKB-KW"/>
</dbReference>
<keyword evidence="7 12" id="KW-0863">Zinc-finger</keyword>
<dbReference type="Gene3D" id="3.40.50.12660">
    <property type="match status" value="2"/>
</dbReference>
<evidence type="ECO:0000256" key="2">
    <source>
        <dbReference type="ARBA" id="ARBA00008807"/>
    </source>
</evidence>
<keyword evidence="6" id="KW-0479">Metal-binding</keyword>
<keyword evidence="17" id="KW-1185">Reference proteome</keyword>
<feature type="region of interest" description="Disordered" evidence="13">
    <location>
        <begin position="1"/>
        <end position="249"/>
    </location>
</feature>
<evidence type="ECO:0000256" key="14">
    <source>
        <dbReference type="SAM" id="Phobius"/>
    </source>
</evidence>
<gene>
    <name evidence="16" type="ORF">CTheo_2582</name>
</gene>
<dbReference type="Pfam" id="PF03169">
    <property type="entry name" value="OPT"/>
    <property type="match status" value="1"/>
</dbReference>
<evidence type="ECO:0000256" key="9">
    <source>
        <dbReference type="ARBA" id="ARBA00022833"/>
    </source>
</evidence>
<feature type="compositionally biased region" description="Polar residues" evidence="13">
    <location>
        <begin position="826"/>
        <end position="838"/>
    </location>
</feature>
<feature type="compositionally biased region" description="Low complexity" evidence="13">
    <location>
        <begin position="196"/>
        <end position="206"/>
    </location>
</feature>
<evidence type="ECO:0000259" key="15">
    <source>
        <dbReference type="PROSITE" id="PS50089"/>
    </source>
</evidence>
<evidence type="ECO:0000256" key="10">
    <source>
        <dbReference type="ARBA" id="ARBA00022989"/>
    </source>
</evidence>
<keyword evidence="8" id="KW-0645">Protease</keyword>
<dbReference type="GO" id="GO:0004197">
    <property type="term" value="F:cysteine-type endopeptidase activity"/>
    <property type="evidence" value="ECO:0007669"/>
    <property type="project" value="InterPro"/>
</dbReference>
<dbReference type="PANTHER" id="PTHR31645">
    <property type="entry name" value="OLIGOPEPTIDE TRANSPORTER YGL114W-RELATED"/>
    <property type="match status" value="1"/>
</dbReference>
<dbReference type="InterPro" id="IPR029030">
    <property type="entry name" value="Caspase-like_dom_sf"/>
</dbReference>
<dbReference type="PANTHER" id="PTHR31645:SF0">
    <property type="entry name" value="OLIGOPEPTIDE TRANSPORTER YGL114W-RELATED"/>
    <property type="match status" value="1"/>
</dbReference>
<feature type="compositionally biased region" description="Basic and acidic residues" evidence="13">
    <location>
        <begin position="780"/>
        <end position="791"/>
    </location>
</feature>
<reference evidence="16 17" key="1">
    <citation type="journal article" date="2019" name="Fungal Biol. Biotechnol.">
        <title>Draft genome sequence of fastidious pathogen Ceratobasidium theobromae, which causes vascular-streak dieback in Theobroma cacao.</title>
        <authorList>
            <person name="Ali S.S."/>
            <person name="Asman A."/>
            <person name="Shao J."/>
            <person name="Firmansyah A.P."/>
            <person name="Susilo A.W."/>
            <person name="Rosmana A."/>
            <person name="McMahon P."/>
            <person name="Junaid M."/>
            <person name="Guest D."/>
            <person name="Kheng T.Y."/>
            <person name="Meinhardt L.W."/>
            <person name="Bailey B.A."/>
        </authorList>
    </citation>
    <scope>NUCLEOTIDE SEQUENCE [LARGE SCALE GENOMIC DNA]</scope>
    <source>
        <strain evidence="16 17">CT2</strain>
    </source>
</reference>
<feature type="region of interest" description="Disordered" evidence="13">
    <location>
        <begin position="780"/>
        <end position="838"/>
    </location>
</feature>
<dbReference type="GO" id="GO:0000329">
    <property type="term" value="C:fungal-type vacuole membrane"/>
    <property type="evidence" value="ECO:0007669"/>
    <property type="project" value="TreeGrafter"/>
</dbReference>
<evidence type="ECO:0000256" key="5">
    <source>
        <dbReference type="ARBA" id="ARBA00022703"/>
    </source>
</evidence>
<evidence type="ECO:0000256" key="11">
    <source>
        <dbReference type="ARBA" id="ARBA00023136"/>
    </source>
</evidence>
<evidence type="ECO:0000313" key="17">
    <source>
        <dbReference type="Proteomes" id="UP000383932"/>
    </source>
</evidence>
<feature type="compositionally biased region" description="Basic and acidic residues" evidence="13">
    <location>
        <begin position="815"/>
        <end position="824"/>
    </location>
</feature>
<feature type="transmembrane region" description="Helical" evidence="14">
    <location>
        <begin position="1212"/>
        <end position="1233"/>
    </location>
</feature>
<keyword evidence="9" id="KW-0862">Zinc</keyword>
<feature type="region of interest" description="Disordered" evidence="13">
    <location>
        <begin position="1674"/>
        <end position="1693"/>
    </location>
</feature>
<evidence type="ECO:0000256" key="6">
    <source>
        <dbReference type="ARBA" id="ARBA00022723"/>
    </source>
</evidence>
<sequence length="1845" mass="200406">MSWNNQYQPPSGPPPGQFGFPMAIGIYAISSNQYGPPPGPPPPGGGYHPSYAPSYPPPQGPPPSQFGFPQPGGVSSPPGYNPSYNPTYAPPPGPPPAGPPPIPGNRPDGAFSPPAGPPPVPHRAPSSGSGYPGQTYHQSQASQGGNAGGQGWQQNNPTYPGGAPIDWGRQQQGQGFGQGQNQGQGQGAWNGGGSGASPLASGWSSGPPGGHTGYGTGGPGHPGGQPTLGHAHMPPSGQQMYGPAQQNGPQMSFQCTPWSIPYSLPKAFSDSMCTGKKKALSIGINYFGQSGELKGCINDSNNFTTFLARQFGYKEADIVKLTDDAANPRQKPTKENILAAMRWLVKDAQPNDSLFFHYSGHGGQTKDLDGDEADGYDEVIYPVDFEVNGHIVDDEMHDIMVRSLPAGCRLTAIFDSCHSGSALDLPYIYSTEGKIKEPNLLADAGQSLLNAGLSYARGDMGGLIKGLGNVLKTATGSQKKADEYAKATRTSPADVISWSGCKDSQTSADTVEAGQATGAMSYAFMDVLKQKPQQTYQELLNNIRDVLRNKYSQKPQLSSSHPMLEVSPGYFDTPDFCCKLSPLIDQTPIWCRRHELAVAVRVGSIYKLTIFSRPSFSSGATPDSSNETSPELTLRSVCSGILIGCVLCFTNMYFGLQTGWISMMSMQSALLGYLISLLYSRPMTPQENVVLQTTAVATGTMPLAAGFVGVIPALGLLDYKHDNAHPVKVGFLDGILWGCAVALFGVFLAPPLRHQMIIKEELVFPSGTATAQLISVLHEKQDGPQDSERAHASLSDSRVTRRRGYEALPSTPLDENLRTDHGLETHGSSTEAEDVTTGNQRDYHDITRSWRTLGLSFAASGLLTLSSYFFPVVFNIPLFGVYLAREWLWYFSPSLSYVGQGIIMGFPTTLSMSLGMVFGWGILSPLSKLKGWAPGPTGDMITGARGWILWVALAIICADSFISILPTLYRLARSFYVTLVSKQSGIVSEDVPEDEPESRLVPERWVWGGLLVSVVLGTFLVWVVFGSKGIKPWATVLGFVMGAVLSHLGARALGETDLNPVSALGKISQLFFAFLQPGNIVANIIAGGVAEAGAQQAGDLMQDLKTGHLLHASPRAQFYGQLIGSVVSIFVSAAAYNLYTRAYAIPGPQFPAPTAYVWLSFARLIGSGNGLPDYTMPFIINAAIITSLVASFKVRALSQGKWWAKWLPSGVAFAIGFLNTPSFTIARLIGGIAEMLYRRRVQRLRSEGLPASDVGIIILASGFVLGEGVASIVGLVMKSWGIGVISMADYRRPASTEEPPNTEELLRPLVTCGICMELYVDPVALLDCLHVACGSCAKDWLERSLTCHQCREHVRGMRDSHHAAAVVEVYQAIAPNSSLCQGRTSEEIAKMRQKYRPGQIFIQTGSPPSPQDSFIPTSPALTPPILSPYTPLNIDIVVLSENGCPCCYPDNGTGYVCPQPYTQRPTTPSRHTIPLGHTICATCSGFLPLREELTDIRCVVCTQTTCSQMGFECQNPSIRREIQLSRLRDVEFPSGWRLPLVHAFGTNSYERDVFDAYASRQNIGLQELFREVLAFRGASLPRATWHGRAFTHSHPTRVNFNDKVCLKCASDLVEASLFDWWHFKRSVPGIDLNAGIMARPDCPDGIECRDGFNSFHARTYNHICLPGAANRDENPDADVSERGNRHVADSPELDHNFPPFKRSNIIFREKGKEPVFMCSSICFVEGHGRATIPGKVTLWNDSPVTVYYGLLGREHHHESVVQILLDTRNMQWVRISRGVIPAGCRPVLGGSFNLDGVNQELYHCAVWWRGQRIPGYTSRHMRHAAITWDGSEWYFEDHYELLCWE</sequence>
<feature type="compositionally biased region" description="Gly residues" evidence="13">
    <location>
        <begin position="207"/>
        <end position="223"/>
    </location>
</feature>
<evidence type="ECO:0000256" key="3">
    <source>
        <dbReference type="ARBA" id="ARBA00022448"/>
    </source>
</evidence>
<evidence type="ECO:0000313" key="16">
    <source>
        <dbReference type="EMBL" id="KAB5593981.1"/>
    </source>
</evidence>
<dbReference type="Pfam" id="PF00656">
    <property type="entry name" value="Peptidase_C14"/>
    <property type="match status" value="1"/>
</dbReference>
<dbReference type="InterPro" id="IPR013083">
    <property type="entry name" value="Znf_RING/FYVE/PHD"/>
</dbReference>
<dbReference type="InterPro" id="IPR004813">
    <property type="entry name" value="OPT"/>
</dbReference>
<dbReference type="NCBIfam" id="TIGR00728">
    <property type="entry name" value="OPT_sfam"/>
    <property type="match status" value="1"/>
</dbReference>
<evidence type="ECO:0000256" key="13">
    <source>
        <dbReference type="SAM" id="MobiDB-lite"/>
    </source>
</evidence>
<dbReference type="InterPro" id="IPR045035">
    <property type="entry name" value="YSL-like"/>
</dbReference>
<dbReference type="PROSITE" id="PS50089">
    <property type="entry name" value="ZF_RING_2"/>
    <property type="match status" value="1"/>
</dbReference>
<feature type="transmembrane region" description="Helical" evidence="14">
    <location>
        <begin position="691"/>
        <end position="717"/>
    </location>
</feature>
<dbReference type="SUPFAM" id="SSF57850">
    <property type="entry name" value="RING/U-box"/>
    <property type="match status" value="1"/>
</dbReference>
<keyword evidence="3" id="KW-0813">Transport</keyword>
<feature type="transmembrane region" description="Helical" evidence="14">
    <location>
        <begin position="947"/>
        <end position="969"/>
    </location>
</feature>
<feature type="domain" description="RING-type" evidence="15">
    <location>
        <begin position="1312"/>
        <end position="1351"/>
    </location>
</feature>
<comment type="subcellular location">
    <subcellularLocation>
        <location evidence="1">Membrane</location>
        <topology evidence="1">Multi-pass membrane protein</topology>
    </subcellularLocation>
</comment>
<feature type="transmembrane region" description="Helical" evidence="14">
    <location>
        <begin position="729"/>
        <end position="749"/>
    </location>
</feature>
<organism evidence="16 17">
    <name type="scientific">Ceratobasidium theobromae</name>
    <dbReference type="NCBI Taxonomy" id="1582974"/>
    <lineage>
        <taxon>Eukaryota</taxon>
        <taxon>Fungi</taxon>
        <taxon>Dikarya</taxon>
        <taxon>Basidiomycota</taxon>
        <taxon>Agaricomycotina</taxon>
        <taxon>Agaricomycetes</taxon>
        <taxon>Cantharellales</taxon>
        <taxon>Ceratobasidiaceae</taxon>
        <taxon>Ceratobasidium</taxon>
    </lineage>
</organism>
<feature type="compositionally biased region" description="Gly residues" evidence="13">
    <location>
        <begin position="174"/>
        <end position="195"/>
    </location>
</feature>
<feature type="compositionally biased region" description="Pro residues" evidence="13">
    <location>
        <begin position="35"/>
        <end position="44"/>
    </location>
</feature>
<dbReference type="GO" id="GO:0035673">
    <property type="term" value="F:oligopeptide transmembrane transporter activity"/>
    <property type="evidence" value="ECO:0007669"/>
    <property type="project" value="InterPro"/>
</dbReference>